<comment type="caution">
    <text evidence="2">The sequence shown here is derived from an EMBL/GenBank/DDBJ whole genome shotgun (WGS) entry which is preliminary data.</text>
</comment>
<dbReference type="EMBL" id="AOHZ01000050">
    <property type="protein sequence ID" value="ELY55514.1"/>
    <property type="molecule type" value="Genomic_DNA"/>
</dbReference>
<dbReference type="PATRIC" id="fig|1227499.3.peg.2269"/>
<evidence type="ECO:0000313" key="2">
    <source>
        <dbReference type="EMBL" id="ELY55514.1"/>
    </source>
</evidence>
<evidence type="ECO:0000256" key="1">
    <source>
        <dbReference type="SAM" id="MobiDB-lite"/>
    </source>
</evidence>
<dbReference type="Pfam" id="PF04312">
    <property type="entry name" value="DUF460"/>
    <property type="match status" value="1"/>
</dbReference>
<feature type="region of interest" description="Disordered" evidence="1">
    <location>
        <begin position="393"/>
        <end position="415"/>
    </location>
</feature>
<proteinExistence type="predicted"/>
<reference evidence="2 3" key="1">
    <citation type="journal article" date="2014" name="PLoS Genet.">
        <title>Phylogenetically driven sequencing of extremely halophilic archaea reveals strategies for static and dynamic osmo-response.</title>
        <authorList>
            <person name="Becker E.A."/>
            <person name="Seitzer P.M."/>
            <person name="Tritt A."/>
            <person name="Larsen D."/>
            <person name="Krusor M."/>
            <person name="Yao A.I."/>
            <person name="Wu D."/>
            <person name="Madern D."/>
            <person name="Eisen J.A."/>
            <person name="Darling A.E."/>
            <person name="Facciotti M.T."/>
        </authorList>
    </citation>
    <scope>NUCLEOTIDE SEQUENCE [LARGE SCALE GENOMIC DNA]</scope>
    <source>
        <strain evidence="2 3">JCM 12255</strain>
    </source>
</reference>
<feature type="compositionally biased region" description="Acidic residues" evidence="1">
    <location>
        <begin position="395"/>
        <end position="404"/>
    </location>
</feature>
<dbReference type="AlphaFoldDB" id="L9X195"/>
<dbReference type="Gene3D" id="1.10.287.1490">
    <property type="match status" value="1"/>
</dbReference>
<name>L9X195_9EURY</name>
<dbReference type="PANTHER" id="PTHR40707:SF1">
    <property type="entry name" value="DUF460 DOMAIN-CONTAINING PROTEIN"/>
    <property type="match status" value="1"/>
</dbReference>
<gene>
    <name evidence="2" type="ORF">C493_11142</name>
</gene>
<organism evidence="2 3">
    <name type="scientific">Natronolimnohabitans innermongolicus JCM 12255</name>
    <dbReference type="NCBI Taxonomy" id="1227499"/>
    <lineage>
        <taxon>Archaea</taxon>
        <taxon>Methanobacteriati</taxon>
        <taxon>Methanobacteriota</taxon>
        <taxon>Stenosarchaea group</taxon>
        <taxon>Halobacteria</taxon>
        <taxon>Halobacteriales</taxon>
        <taxon>Natrialbaceae</taxon>
        <taxon>Natronolimnohabitans</taxon>
    </lineage>
</organism>
<dbReference type="PANTHER" id="PTHR40707">
    <property type="entry name" value="POSSIBLE NUCLEASE OF RNASE H FOLD, RUVC/YQGF FAMILY"/>
    <property type="match status" value="1"/>
</dbReference>
<keyword evidence="3" id="KW-1185">Reference proteome</keyword>
<evidence type="ECO:0000313" key="3">
    <source>
        <dbReference type="Proteomes" id="UP000011602"/>
    </source>
</evidence>
<dbReference type="eggNOG" id="arCOG04219">
    <property type="taxonomic scope" value="Archaea"/>
</dbReference>
<dbReference type="Proteomes" id="UP000011602">
    <property type="component" value="Unassembled WGS sequence"/>
</dbReference>
<dbReference type="OrthoDB" id="15228at2157"/>
<feature type="compositionally biased region" description="Basic and acidic residues" evidence="1">
    <location>
        <begin position="405"/>
        <end position="415"/>
    </location>
</feature>
<dbReference type="SUPFAM" id="SSF57997">
    <property type="entry name" value="Tropomyosin"/>
    <property type="match status" value="1"/>
</dbReference>
<dbReference type="RefSeq" id="WP_007259509.1">
    <property type="nucleotide sequence ID" value="NZ_AOHZ01000050.1"/>
</dbReference>
<evidence type="ECO:0008006" key="4">
    <source>
        <dbReference type="Google" id="ProtNLM"/>
    </source>
</evidence>
<dbReference type="STRING" id="1227499.C493_11142"/>
<accession>L9X195</accession>
<sequence length="657" mass="73964">MSTRTSALDAVVFGVDVQSGDVRGDAPSYALAVYDGDDVDRDVVTHRKLRRLIDDEEPAIVATDNMYELAADKDQLIHFLGSLPTGTKLVQVTGAEQPEPLSRVAKRHGIPYGKDPMQEAEAAARLAAHSVGHEVSAFTDTTELKVSRGRSTGSGGWSEDRYTRRIHGSVKKRAREVESELEAENLEYDREVREAYGGFANAVFTVEAKPSEIPVSRNRSGDVRVEIERERRDGIEFRPLAKRRDHVLVGIDPGTTTAAAIVSLEGEVLDVWSSRMSDTADVIEWIVERGRPIVVAADVTPIPETVEKFRRSFDAAGWTPERDLPIDEKQHRTREEPYDDDHQRDAMAAALYAFDAHEDQFERIADKLPPGVDRGEVIARVVANEESVEAVLRDLEDDDDGETESTEHEPRELTAEEKRIKSLERQVERLQSHVETLEGRIEDRDERIDELESELSLARREERTQVRKDREVNRLERKANRLERERDEAREEVETLESKVERMKALWKLDHSNFSDVSAKKEGLVPVKVVEKFTKGAIREADEQYGIAVDDVVYLRDASGAGRSTAELLAEFEPRVILKDGGLSEIADEILFDAEIPVGPADDVAMQEVDELAVAREDDVEAVIDDWHDRATERERDRKAAMVDQLISEHRAGDNEV</sequence>
<dbReference type="InterPro" id="IPR007408">
    <property type="entry name" value="DUF460"/>
</dbReference>
<protein>
    <recommendedName>
        <fullName evidence="4">DUF460 domain-containing protein</fullName>
    </recommendedName>
</protein>